<keyword evidence="2" id="KW-1185">Reference proteome</keyword>
<gene>
    <name evidence="1" type="ORF">ArV2_gp62</name>
</gene>
<evidence type="ECO:0000313" key="2">
    <source>
        <dbReference type="Proteomes" id="UP000018644"/>
    </source>
</evidence>
<dbReference type="Proteomes" id="UP000018644">
    <property type="component" value="Segment"/>
</dbReference>
<protein>
    <submittedName>
        <fullName evidence="1">Uncharacterized protein</fullName>
    </submittedName>
</protein>
<evidence type="ECO:0000313" key="1">
    <source>
        <dbReference type="EMBL" id="AHB31673.1"/>
    </source>
</evidence>
<sequence length="72" mass="8296">MTLPLKHPHADAYALNGGTVYTPYAYLATEKRFTTAELLAQYWFCENMGHSPIFTAQLYRFACLPHYDHETP</sequence>
<proteinExistence type="predicted"/>
<name>V5R929_9CAUD</name>
<dbReference type="RefSeq" id="YP_008857933.1">
    <property type="nucleotide sequence ID" value="NC_022972.2"/>
</dbReference>
<accession>V5R929</accession>
<dbReference type="GeneID" id="17776924"/>
<reference evidence="1 2" key="1">
    <citation type="journal article" date="2014" name="PLoS ONE">
        <title>Isolation and Characterization of vB_ArS-ArV2 - First Arthrobacter sp. Infecting Bacteriophage with Completely Sequenced Genome.</title>
        <authorList>
            <person name="Simoliunas E."/>
            <person name="Kaliniene L."/>
            <person name="Stasilo M."/>
            <person name="Truncaite L."/>
            <person name="Zajanckauskaite A."/>
            <person name="Staniulis J."/>
            <person name="Nainys J."/>
            <person name="Kaupinis A."/>
            <person name="Valius M."/>
            <person name="Meskys R."/>
        </authorList>
    </citation>
    <scope>NUCLEOTIDE SEQUENCE [LARGE SCALE GENOMIC DNA]</scope>
</reference>
<dbReference type="EMBL" id="KF692088">
    <property type="protein sequence ID" value="AHB31673.1"/>
    <property type="molecule type" value="Genomic_DNA"/>
</dbReference>
<organism evidence="1 2">
    <name type="scientific">Arthrobacter phage vB_ArS-ArV2</name>
    <dbReference type="NCBI Taxonomy" id="1414742"/>
    <lineage>
        <taxon>Viruses</taxon>
        <taxon>Duplodnaviria</taxon>
        <taxon>Heunggongvirae</taxon>
        <taxon>Uroviricota</taxon>
        <taxon>Caudoviricetes</taxon>
        <taxon>Arvduovirus</taxon>
        <taxon>Arvduovirus ArV2</taxon>
    </lineage>
</organism>
<dbReference type="KEGG" id="vg:17776924"/>